<organism evidence="2 3">
    <name type="scientific">Neiella marina</name>
    <dbReference type="NCBI Taxonomy" id="508461"/>
    <lineage>
        <taxon>Bacteria</taxon>
        <taxon>Pseudomonadati</taxon>
        <taxon>Pseudomonadota</taxon>
        <taxon>Gammaproteobacteria</taxon>
        <taxon>Alteromonadales</taxon>
        <taxon>Echinimonadaceae</taxon>
        <taxon>Neiella</taxon>
    </lineage>
</organism>
<dbReference type="AlphaFoldDB" id="A0A8J2U5R5"/>
<feature type="transmembrane region" description="Helical" evidence="1">
    <location>
        <begin position="7"/>
        <end position="30"/>
    </location>
</feature>
<evidence type="ECO:0008006" key="4">
    <source>
        <dbReference type="Google" id="ProtNLM"/>
    </source>
</evidence>
<sequence>MKLRISLVMVFDLTTVIVLLCLASVCLIWWKAREAQERALRAARAYCQNLGLQLLDECVVQGHWRFRRNESGQLVIERCYQFEFTSTGYERYTGEVVMRGSKLLNVTVEPHRIG</sequence>
<dbReference type="InterPro" id="IPR021732">
    <property type="entry name" value="DUF3301"/>
</dbReference>
<accession>A0A8J2U5R5</accession>
<dbReference type="OrthoDB" id="5959530at2"/>
<keyword evidence="1" id="KW-0812">Transmembrane</keyword>
<reference evidence="3" key="1">
    <citation type="journal article" date="2019" name="Int. J. Syst. Evol. Microbiol.">
        <title>The Global Catalogue of Microorganisms (GCM) 10K type strain sequencing project: providing services to taxonomists for standard genome sequencing and annotation.</title>
        <authorList>
            <consortium name="The Broad Institute Genomics Platform"/>
            <consortium name="The Broad Institute Genome Sequencing Center for Infectious Disease"/>
            <person name="Wu L."/>
            <person name="Ma J."/>
        </authorList>
    </citation>
    <scope>NUCLEOTIDE SEQUENCE [LARGE SCALE GENOMIC DNA]</scope>
    <source>
        <strain evidence="3">CGMCC 1.10130</strain>
    </source>
</reference>
<dbReference type="Pfam" id="PF11743">
    <property type="entry name" value="DUF3301"/>
    <property type="match status" value="1"/>
</dbReference>
<dbReference type="Proteomes" id="UP000619743">
    <property type="component" value="Unassembled WGS sequence"/>
</dbReference>
<evidence type="ECO:0000256" key="1">
    <source>
        <dbReference type="SAM" id="Phobius"/>
    </source>
</evidence>
<gene>
    <name evidence="2" type="ORF">GCM10011369_22120</name>
</gene>
<comment type="caution">
    <text evidence="2">The sequence shown here is derived from an EMBL/GenBank/DDBJ whole genome shotgun (WGS) entry which is preliminary data.</text>
</comment>
<protein>
    <recommendedName>
        <fullName evidence="4">DUF3301 domain-containing protein</fullName>
    </recommendedName>
</protein>
<evidence type="ECO:0000313" key="3">
    <source>
        <dbReference type="Proteomes" id="UP000619743"/>
    </source>
</evidence>
<name>A0A8J2U5R5_9GAMM</name>
<dbReference type="RefSeq" id="WP_143824531.1">
    <property type="nucleotide sequence ID" value="NZ_BMDX01000010.1"/>
</dbReference>
<dbReference type="EMBL" id="BMDX01000010">
    <property type="protein sequence ID" value="GGA79739.1"/>
    <property type="molecule type" value="Genomic_DNA"/>
</dbReference>
<keyword evidence="1" id="KW-1133">Transmembrane helix</keyword>
<keyword evidence="1" id="KW-0472">Membrane</keyword>
<proteinExistence type="predicted"/>
<evidence type="ECO:0000313" key="2">
    <source>
        <dbReference type="EMBL" id="GGA79739.1"/>
    </source>
</evidence>
<keyword evidence="3" id="KW-1185">Reference proteome</keyword>